<dbReference type="EMBL" id="FQXQ01000003">
    <property type="protein sequence ID" value="SHH70620.1"/>
    <property type="molecule type" value="Genomic_DNA"/>
</dbReference>
<organism evidence="2 3">
    <name type="scientific">Wenyingzhuangia marina</name>
    <dbReference type="NCBI Taxonomy" id="1195760"/>
    <lineage>
        <taxon>Bacteria</taxon>
        <taxon>Pseudomonadati</taxon>
        <taxon>Bacteroidota</taxon>
        <taxon>Flavobacteriia</taxon>
        <taxon>Flavobacteriales</taxon>
        <taxon>Flavobacteriaceae</taxon>
        <taxon>Wenyingzhuangia</taxon>
    </lineage>
</organism>
<dbReference type="Pfam" id="PF14321">
    <property type="entry name" value="DUF4382"/>
    <property type="match status" value="1"/>
</dbReference>
<proteinExistence type="predicted"/>
<evidence type="ECO:0000259" key="1">
    <source>
        <dbReference type="Pfam" id="PF14321"/>
    </source>
</evidence>
<dbReference type="GO" id="GO:0004180">
    <property type="term" value="F:carboxypeptidase activity"/>
    <property type="evidence" value="ECO:0007669"/>
    <property type="project" value="UniProtKB-KW"/>
</dbReference>
<dbReference type="InterPro" id="IPR025491">
    <property type="entry name" value="DUF4382"/>
</dbReference>
<dbReference type="Gene3D" id="2.60.40.1120">
    <property type="entry name" value="Carboxypeptidase-like, regulatory domain"/>
    <property type="match status" value="1"/>
</dbReference>
<evidence type="ECO:0000313" key="3">
    <source>
        <dbReference type="Proteomes" id="UP000184109"/>
    </source>
</evidence>
<keyword evidence="2" id="KW-0378">Hydrolase</keyword>
<feature type="domain" description="DUF4382" evidence="1">
    <location>
        <begin position="37"/>
        <end position="178"/>
    </location>
</feature>
<gene>
    <name evidence="2" type="ORF">SAMN05444281_1536</name>
</gene>
<dbReference type="SUPFAM" id="SSF49478">
    <property type="entry name" value="Cna protein B-type domain"/>
    <property type="match status" value="1"/>
</dbReference>
<protein>
    <submittedName>
        <fullName evidence="2">Carboxypeptidase regulatory-like domain-containing protein</fullName>
    </submittedName>
</protein>
<dbReference type="AlphaFoldDB" id="A0A1M5V605"/>
<sequence length="290" mass="31351">MKMETIKLSLKKMVLTVMSLTALGFMQSCSDSDGTGTAQVKFKLVDAPGDYEQVNVEIIDIQYNLGEDVGWQSLESFEGPLNVDLTTLVGGENEILADEVVEANTMHQIRLVLGDNNTVVLRGETEAKDLSTPSAQQSGLKINLDEALKAGFSYTFILDWDAQESIVAQGNGSYSLKPVIRVSAEKNSGIIKGKVWEDLGDEVEENPLVIEGATVSLYDTMTEELVTTTETDSLGTFVFQGVSSGSYSLVISKEGFVEYSSENAIDVTVGETEDIGNIKLQMVVSAESAM</sequence>
<dbReference type="Proteomes" id="UP000184109">
    <property type="component" value="Unassembled WGS sequence"/>
</dbReference>
<evidence type="ECO:0000313" key="2">
    <source>
        <dbReference type="EMBL" id="SHH70620.1"/>
    </source>
</evidence>
<keyword evidence="2" id="KW-0121">Carboxypeptidase</keyword>
<accession>A0A1M5V605</accession>
<reference evidence="3" key="1">
    <citation type="submission" date="2016-11" db="EMBL/GenBank/DDBJ databases">
        <authorList>
            <person name="Varghese N."/>
            <person name="Submissions S."/>
        </authorList>
    </citation>
    <scope>NUCLEOTIDE SEQUENCE [LARGE SCALE GENOMIC DNA]</scope>
    <source>
        <strain evidence="3">DSM 100572</strain>
    </source>
</reference>
<dbReference type="PROSITE" id="PS51257">
    <property type="entry name" value="PROKAR_LIPOPROTEIN"/>
    <property type="match status" value="1"/>
</dbReference>
<name>A0A1M5V605_9FLAO</name>
<keyword evidence="2" id="KW-0645">Protease</keyword>
<keyword evidence="3" id="KW-1185">Reference proteome</keyword>
<dbReference type="Pfam" id="PF13620">
    <property type="entry name" value="CarboxypepD_reg"/>
    <property type="match status" value="1"/>
</dbReference>